<protein>
    <submittedName>
        <fullName evidence="1">Uncharacterized protein DUF2515</fullName>
    </submittedName>
</protein>
<evidence type="ECO:0000313" key="2">
    <source>
        <dbReference type="Proteomes" id="UP000219546"/>
    </source>
</evidence>
<evidence type="ECO:0000313" key="1">
    <source>
        <dbReference type="EMBL" id="SNX68182.1"/>
    </source>
</evidence>
<gene>
    <name evidence="1" type="ORF">SAMN05877753_102391</name>
</gene>
<dbReference type="OrthoDB" id="2690514at2"/>
<organism evidence="1 2">
    <name type="scientific">Bacillus oleivorans</name>
    <dbReference type="NCBI Taxonomy" id="1448271"/>
    <lineage>
        <taxon>Bacteria</taxon>
        <taxon>Bacillati</taxon>
        <taxon>Bacillota</taxon>
        <taxon>Bacilli</taxon>
        <taxon>Bacillales</taxon>
        <taxon>Bacillaceae</taxon>
        <taxon>Bacillus</taxon>
    </lineage>
</organism>
<dbReference type="AlphaFoldDB" id="A0A285CKU8"/>
<dbReference type="RefSeq" id="WP_097157581.1">
    <property type="nucleotide sequence ID" value="NZ_JBEPMQ010000001.1"/>
</dbReference>
<reference evidence="1 2" key="1">
    <citation type="submission" date="2017-08" db="EMBL/GenBank/DDBJ databases">
        <authorList>
            <person name="de Groot N.N."/>
        </authorList>
    </citation>
    <scope>NUCLEOTIDE SEQUENCE [LARGE SCALE GENOMIC DNA]</scope>
    <source>
        <strain evidence="1 2">JC228</strain>
    </source>
</reference>
<proteinExistence type="predicted"/>
<dbReference type="InterPro" id="IPR019658">
    <property type="entry name" value="DUF2515"/>
</dbReference>
<dbReference type="Pfam" id="PF10720">
    <property type="entry name" value="DUF2515"/>
    <property type="match status" value="1"/>
</dbReference>
<name>A0A285CKU8_9BACI</name>
<keyword evidence="2" id="KW-1185">Reference proteome</keyword>
<accession>A0A285CKU8</accession>
<dbReference type="EMBL" id="OAOP01000002">
    <property type="protein sequence ID" value="SNX68182.1"/>
    <property type="molecule type" value="Genomic_DNA"/>
</dbReference>
<sequence>MNIYPFLKKINDDSKTINDGQLIELISDQVKKANLDNISRTKAYAQIFQEHPELKWAFLASMVSRNAGWNMCDLEGEWYPKLLSNPFRYQLFLTYERANWLIFQDAYPQLLVYHYMTIVKRNLFHILPVFHVSQFMVREWQNFFKYKNEERLLFALIVNEQHLIQRPVIENPIFQQRVFKTKLFGLQDSFHYSCVLFPTRTGKLYGSSVSQFRNHRERIKLGKRLASILFSPALLPEFLAFSNDTEPTGSRWDYEQYQDNKKFRTTPFLRAAFPVIQHTIENTDARNWEKYFRISRKWRSAVKPDKDVDLTDWFEGKQFEMKAFISIEQAIQYRKKQKKNERGGYTQL</sequence>
<dbReference type="Proteomes" id="UP000219546">
    <property type="component" value="Unassembled WGS sequence"/>
</dbReference>